<name>A0A2P2KV30_RHIMU</name>
<organism evidence="2">
    <name type="scientific">Rhizophora mucronata</name>
    <name type="common">Asiatic mangrove</name>
    <dbReference type="NCBI Taxonomy" id="61149"/>
    <lineage>
        <taxon>Eukaryota</taxon>
        <taxon>Viridiplantae</taxon>
        <taxon>Streptophyta</taxon>
        <taxon>Embryophyta</taxon>
        <taxon>Tracheophyta</taxon>
        <taxon>Spermatophyta</taxon>
        <taxon>Magnoliopsida</taxon>
        <taxon>eudicotyledons</taxon>
        <taxon>Gunneridae</taxon>
        <taxon>Pentapetalae</taxon>
        <taxon>rosids</taxon>
        <taxon>fabids</taxon>
        <taxon>Malpighiales</taxon>
        <taxon>Rhizophoraceae</taxon>
        <taxon>Rhizophora</taxon>
    </lineage>
</organism>
<feature type="region of interest" description="Disordered" evidence="1">
    <location>
        <begin position="1"/>
        <end position="20"/>
    </location>
</feature>
<reference evidence="2" key="1">
    <citation type="submission" date="2018-02" db="EMBL/GenBank/DDBJ databases">
        <title>Rhizophora mucronata_Transcriptome.</title>
        <authorList>
            <person name="Meera S.P."/>
            <person name="Sreeshan A."/>
            <person name="Augustine A."/>
        </authorList>
    </citation>
    <scope>NUCLEOTIDE SEQUENCE</scope>
    <source>
        <tissue evidence="2">Leaf</tissue>
    </source>
</reference>
<dbReference type="AlphaFoldDB" id="A0A2P2KV30"/>
<protein>
    <submittedName>
        <fullName evidence="2">Uncharacterized protein</fullName>
    </submittedName>
</protein>
<sequence length="40" mass="4373">MHDGMFSVRTPHNGGCYPDVNKSKEVSTANLVRIKGISLI</sequence>
<proteinExistence type="predicted"/>
<dbReference type="EMBL" id="GGEC01029110">
    <property type="protein sequence ID" value="MBX09594.1"/>
    <property type="molecule type" value="Transcribed_RNA"/>
</dbReference>
<evidence type="ECO:0000313" key="2">
    <source>
        <dbReference type="EMBL" id="MBX09594.1"/>
    </source>
</evidence>
<accession>A0A2P2KV30</accession>
<evidence type="ECO:0000256" key="1">
    <source>
        <dbReference type="SAM" id="MobiDB-lite"/>
    </source>
</evidence>